<proteinExistence type="predicted"/>
<dbReference type="InterPro" id="IPR020115">
    <property type="entry name" value="Fin"/>
</dbReference>
<evidence type="ECO:0000313" key="1">
    <source>
        <dbReference type="EMBL" id="PXW81551.1"/>
    </source>
</evidence>
<organism evidence="1 2">
    <name type="scientific">Pseudogracilibacillus auburnensis</name>
    <dbReference type="NCBI Taxonomy" id="1494959"/>
    <lineage>
        <taxon>Bacteria</taxon>
        <taxon>Bacillati</taxon>
        <taxon>Bacillota</taxon>
        <taxon>Bacilli</taxon>
        <taxon>Bacillales</taxon>
        <taxon>Bacillaceae</taxon>
        <taxon>Pseudogracilibacillus</taxon>
    </lineage>
</organism>
<protein>
    <submittedName>
        <fullName evidence="1">Uncharacterized protein DUF2757</fullName>
    </submittedName>
</protein>
<keyword evidence="2" id="KW-1185">Reference proteome</keyword>
<name>A0A2V3VKW7_9BACI</name>
<dbReference type="Proteomes" id="UP000247978">
    <property type="component" value="Unassembled WGS sequence"/>
</dbReference>
<accession>A0A2V3VKW7</accession>
<dbReference type="EMBL" id="QJJQ01000021">
    <property type="protein sequence ID" value="PXW81551.1"/>
    <property type="molecule type" value="Genomic_DNA"/>
</dbReference>
<gene>
    <name evidence="1" type="ORF">DFR56_12145</name>
</gene>
<dbReference type="Pfam" id="PF10955">
    <property type="entry name" value="Fin"/>
    <property type="match status" value="1"/>
</dbReference>
<dbReference type="OrthoDB" id="2084556at2"/>
<dbReference type="GO" id="GO:0010468">
    <property type="term" value="P:regulation of gene expression"/>
    <property type="evidence" value="ECO:0007669"/>
    <property type="project" value="InterPro"/>
</dbReference>
<reference evidence="1 2" key="1">
    <citation type="submission" date="2018-05" db="EMBL/GenBank/DDBJ databases">
        <title>Genomic Encyclopedia of Type Strains, Phase IV (KMG-IV): sequencing the most valuable type-strain genomes for metagenomic binning, comparative biology and taxonomic classification.</title>
        <authorList>
            <person name="Goeker M."/>
        </authorList>
    </citation>
    <scope>NUCLEOTIDE SEQUENCE [LARGE SCALE GENOMIC DNA]</scope>
    <source>
        <strain evidence="1 2">DSM 28556</strain>
    </source>
</reference>
<evidence type="ECO:0000313" key="2">
    <source>
        <dbReference type="Proteomes" id="UP000247978"/>
    </source>
</evidence>
<sequence length="76" mass="8924">MSIIYKCRHCGHTIGMLEQQIVSTSMLGWDKLTAKDKQKMIQYKDNGDVHIHAICENCEDSLSQHPDYYELEYFLQ</sequence>
<dbReference type="RefSeq" id="WP_110397317.1">
    <property type="nucleotide sequence ID" value="NZ_JADIJL010000023.1"/>
</dbReference>
<dbReference type="AlphaFoldDB" id="A0A2V3VKW7"/>
<comment type="caution">
    <text evidence="1">The sequence shown here is derived from an EMBL/GenBank/DDBJ whole genome shotgun (WGS) entry which is preliminary data.</text>
</comment>